<organism evidence="1 2">
    <name type="scientific">Vermiconidia calcicola</name>
    <dbReference type="NCBI Taxonomy" id="1690605"/>
    <lineage>
        <taxon>Eukaryota</taxon>
        <taxon>Fungi</taxon>
        <taxon>Dikarya</taxon>
        <taxon>Ascomycota</taxon>
        <taxon>Pezizomycotina</taxon>
        <taxon>Dothideomycetes</taxon>
        <taxon>Dothideomycetidae</taxon>
        <taxon>Mycosphaerellales</taxon>
        <taxon>Extremaceae</taxon>
        <taxon>Vermiconidia</taxon>
    </lineage>
</organism>
<dbReference type="Proteomes" id="UP001281147">
    <property type="component" value="Unassembled WGS sequence"/>
</dbReference>
<gene>
    <name evidence="1" type="ORF">LTR37_008317</name>
</gene>
<evidence type="ECO:0000313" key="1">
    <source>
        <dbReference type="EMBL" id="KAK3713623.1"/>
    </source>
</evidence>
<reference evidence="1" key="1">
    <citation type="submission" date="2023-07" db="EMBL/GenBank/DDBJ databases">
        <title>Black Yeasts Isolated from many extreme environments.</title>
        <authorList>
            <person name="Coleine C."/>
            <person name="Stajich J.E."/>
            <person name="Selbmann L."/>
        </authorList>
    </citation>
    <scope>NUCLEOTIDE SEQUENCE</scope>
    <source>
        <strain evidence="1">CCFEE 5714</strain>
    </source>
</reference>
<sequence length="343" mass="37661">MEVSVPPIVRGEFVYRDTLLVDVGGDGKRHPRASEAELRTLLTGKAPKDQVWHWYEAQLIHYGLPRSKEKNTAKVRLQQALNAKALKVPPYVSDLETQMKKDYSSAVRKAKAQSKTAFSNDGPQKATSTAGKRKNQEDEPDSAKRTKISYESKVTPKATFSKKDSEIAQSAASPATKKTKASKGDGDSAKAPPKASKTKAAGVTDNNPPGTAPDTPKTAPKPKVKPEAKVKPEPKVKAEPKVKKEPTLKRASPAKKEAVVKDEYDDSTGSRFDTPQQRNVTGVYNLTCPQLEEQLPDCVGNLRMLICVDNDEIWGGFQLAMKSGVIRLDHIELDEQITFGWRA</sequence>
<keyword evidence="2" id="KW-1185">Reference proteome</keyword>
<name>A0ACC3NDM9_9PEZI</name>
<protein>
    <submittedName>
        <fullName evidence="1">Uncharacterized protein</fullName>
    </submittedName>
</protein>
<accession>A0ACC3NDM9</accession>
<comment type="caution">
    <text evidence="1">The sequence shown here is derived from an EMBL/GenBank/DDBJ whole genome shotgun (WGS) entry which is preliminary data.</text>
</comment>
<evidence type="ECO:0000313" key="2">
    <source>
        <dbReference type="Proteomes" id="UP001281147"/>
    </source>
</evidence>
<proteinExistence type="predicted"/>
<dbReference type="EMBL" id="JAUTXU010000061">
    <property type="protein sequence ID" value="KAK3713623.1"/>
    <property type="molecule type" value="Genomic_DNA"/>
</dbReference>